<gene>
    <name evidence="1" type="ORF">WJX74_009693</name>
</gene>
<comment type="caution">
    <text evidence="1">The sequence shown here is derived from an EMBL/GenBank/DDBJ whole genome shotgun (WGS) entry which is preliminary data.</text>
</comment>
<dbReference type="AlphaFoldDB" id="A0AAW1QZX2"/>
<accession>A0AAW1QZX2</accession>
<dbReference type="EMBL" id="JALJOS010000019">
    <property type="protein sequence ID" value="KAK9827190.1"/>
    <property type="molecule type" value="Genomic_DNA"/>
</dbReference>
<name>A0AAW1QZX2_9CHLO</name>
<organism evidence="1 2">
    <name type="scientific">Apatococcus lobatus</name>
    <dbReference type="NCBI Taxonomy" id="904363"/>
    <lineage>
        <taxon>Eukaryota</taxon>
        <taxon>Viridiplantae</taxon>
        <taxon>Chlorophyta</taxon>
        <taxon>core chlorophytes</taxon>
        <taxon>Trebouxiophyceae</taxon>
        <taxon>Chlorellales</taxon>
        <taxon>Chlorellaceae</taxon>
        <taxon>Apatococcus</taxon>
    </lineage>
</organism>
<sequence>MEHYESLDNWKQTLRQTCIAYCNADDAVKELGKELKPLRDTVKECSHKVVGLLQERNEKRCDIHDHSVSLKLDCRKSKKMPSKQQIRERCLEFCGDDDKGEELFAYLMVPVCSDRTRLLRKKLQGAPRPPVFVDAVNDMLEEMELQAHEPRDE</sequence>
<evidence type="ECO:0000313" key="2">
    <source>
        <dbReference type="Proteomes" id="UP001438707"/>
    </source>
</evidence>
<reference evidence="1 2" key="1">
    <citation type="journal article" date="2024" name="Nat. Commun.">
        <title>Phylogenomics reveals the evolutionary origins of lichenization in chlorophyte algae.</title>
        <authorList>
            <person name="Puginier C."/>
            <person name="Libourel C."/>
            <person name="Otte J."/>
            <person name="Skaloud P."/>
            <person name="Haon M."/>
            <person name="Grisel S."/>
            <person name="Petersen M."/>
            <person name="Berrin J.G."/>
            <person name="Delaux P.M."/>
            <person name="Dal Grande F."/>
            <person name="Keller J."/>
        </authorList>
    </citation>
    <scope>NUCLEOTIDE SEQUENCE [LARGE SCALE GENOMIC DNA]</scope>
    <source>
        <strain evidence="1 2">SAG 2145</strain>
    </source>
</reference>
<protein>
    <submittedName>
        <fullName evidence="1">Uncharacterized protein</fullName>
    </submittedName>
</protein>
<evidence type="ECO:0000313" key="1">
    <source>
        <dbReference type="EMBL" id="KAK9827190.1"/>
    </source>
</evidence>
<dbReference type="Proteomes" id="UP001438707">
    <property type="component" value="Unassembled WGS sequence"/>
</dbReference>
<proteinExistence type="predicted"/>
<keyword evidence="2" id="KW-1185">Reference proteome</keyword>